<evidence type="ECO:0000313" key="2">
    <source>
        <dbReference type="Proteomes" id="UP000509161"/>
    </source>
</evidence>
<proteinExistence type="predicted"/>
<reference evidence="1 2" key="1">
    <citation type="submission" date="2020-05" db="EMBL/GenBank/DDBJ databases">
        <title>Biological and Genomic Analysis of Vibrio Phage vB_ValS_X1 Sheds Novel Insights into Evolution and Interaction of Vibrio-phage.</title>
        <authorList>
            <person name="Zhong W."/>
            <person name="Yang Y."/>
            <person name="Cai L."/>
            <person name="Xu J."/>
            <person name="Zhang R."/>
        </authorList>
    </citation>
    <scope>NUCLEOTIDE SEQUENCE [LARGE SCALE GENOMIC DNA]</scope>
</reference>
<protein>
    <submittedName>
        <fullName evidence="1">Uncharacterized protein</fullName>
    </submittedName>
</protein>
<evidence type="ECO:0000313" key="1">
    <source>
        <dbReference type="EMBL" id="QKN88471.1"/>
    </source>
</evidence>
<sequence length="70" mass="8092">MNPLELTQAQQKLHAVDSWADWMGNWITIQLDPVSNKPLHYCFHPDNYCFLVTSDPEEACNGFSKYPYDG</sequence>
<gene>
    <name evidence="1" type="ORF">vBValSX1_78</name>
</gene>
<name>A0A6M9Z673_9CAUD</name>
<dbReference type="Proteomes" id="UP000509161">
    <property type="component" value="Segment"/>
</dbReference>
<accession>A0A6M9Z673</accession>
<dbReference type="EMBL" id="MT442039">
    <property type="protein sequence ID" value="QKN88471.1"/>
    <property type="molecule type" value="Genomic_DNA"/>
</dbReference>
<organism evidence="1 2">
    <name type="scientific">Vibrio phage vB_ValS_X1</name>
    <dbReference type="NCBI Taxonomy" id="2736341"/>
    <lineage>
        <taxon>Viruses</taxon>
        <taxon>Duplodnaviria</taxon>
        <taxon>Heunggongvirae</taxon>
        <taxon>Uroviricota</taxon>
        <taxon>Caudoviricetes</taxon>
        <taxon>Demerecviridae</taxon>
        <taxon>Pogseptimavirus</taxon>
        <taxon>Pogseptimavirus VspSw1</taxon>
    </lineage>
</organism>